<dbReference type="STRING" id="169679.CSACC_25460"/>
<dbReference type="SUPFAM" id="SSF55811">
    <property type="entry name" value="Nudix"/>
    <property type="match status" value="1"/>
</dbReference>
<reference evidence="2 3" key="1">
    <citation type="submission" date="2016-05" db="EMBL/GenBank/DDBJ databases">
        <title>Microbial solvent formation.</title>
        <authorList>
            <person name="Poehlein A."/>
            <person name="Montoya Solano J.D."/>
            <person name="Flitsch S."/>
            <person name="Krabben P."/>
            <person name="Duerre P."/>
            <person name="Daniel R."/>
        </authorList>
    </citation>
    <scope>NUCLEOTIDE SEQUENCE [LARGE SCALE GENOMIC DNA]</scope>
    <source>
        <strain evidence="2 3">L1-8</strain>
    </source>
</reference>
<evidence type="ECO:0000259" key="1">
    <source>
        <dbReference type="PROSITE" id="PS51462"/>
    </source>
</evidence>
<proteinExistence type="predicted"/>
<evidence type="ECO:0000313" key="2">
    <source>
        <dbReference type="EMBL" id="OOM05948.1"/>
    </source>
</evidence>
<dbReference type="Pfam" id="PF00293">
    <property type="entry name" value="NUDIX"/>
    <property type="match status" value="1"/>
</dbReference>
<dbReference type="EMBL" id="LZYZ01000011">
    <property type="protein sequence ID" value="OOM05948.1"/>
    <property type="molecule type" value="Genomic_DNA"/>
</dbReference>
<dbReference type="Gene3D" id="3.90.79.10">
    <property type="entry name" value="Nucleoside Triphosphate Pyrophosphohydrolase"/>
    <property type="match status" value="1"/>
</dbReference>
<accession>A0A1S8MP58</accession>
<dbReference type="InterPro" id="IPR000086">
    <property type="entry name" value="NUDIX_hydrolase_dom"/>
</dbReference>
<protein>
    <submittedName>
        <fullName evidence="2">Isopentenyl-diphosphate delta-isomerase</fullName>
        <ecNumber evidence="2">5.3.3.2</ecNumber>
    </submittedName>
</protein>
<dbReference type="InterPro" id="IPR015797">
    <property type="entry name" value="NUDIX_hydrolase-like_dom_sf"/>
</dbReference>
<dbReference type="PROSITE" id="PS51462">
    <property type="entry name" value="NUDIX"/>
    <property type="match status" value="1"/>
</dbReference>
<name>A0A1S8MP58_CLOSA</name>
<dbReference type="Proteomes" id="UP000191154">
    <property type="component" value="Unassembled WGS sequence"/>
</dbReference>
<gene>
    <name evidence="2" type="primary">idi</name>
    <name evidence="2" type="ORF">CLOSAC_45270</name>
</gene>
<evidence type="ECO:0000313" key="3">
    <source>
        <dbReference type="Proteomes" id="UP000191154"/>
    </source>
</evidence>
<dbReference type="PANTHER" id="PTHR10885:SF0">
    <property type="entry name" value="ISOPENTENYL-DIPHOSPHATE DELTA-ISOMERASE"/>
    <property type="match status" value="1"/>
</dbReference>
<dbReference type="PANTHER" id="PTHR10885">
    <property type="entry name" value="ISOPENTENYL-DIPHOSPHATE DELTA-ISOMERASE"/>
    <property type="match status" value="1"/>
</dbReference>
<dbReference type="RefSeq" id="WP_077867471.1">
    <property type="nucleotide sequence ID" value="NZ_LZYZ01000011.1"/>
</dbReference>
<dbReference type="GO" id="GO:0004452">
    <property type="term" value="F:isopentenyl-diphosphate delta-isomerase activity"/>
    <property type="evidence" value="ECO:0007669"/>
    <property type="project" value="UniProtKB-EC"/>
</dbReference>
<dbReference type="EC" id="5.3.3.2" evidence="2"/>
<feature type="domain" description="Nudix hydrolase" evidence="1">
    <location>
        <begin position="28"/>
        <end position="173"/>
    </location>
</feature>
<dbReference type="CDD" id="cd04692">
    <property type="entry name" value="NUDIX_Hydrolase"/>
    <property type="match status" value="1"/>
</dbReference>
<keyword evidence="2" id="KW-0413">Isomerase</keyword>
<comment type="caution">
    <text evidence="2">The sequence shown here is derived from an EMBL/GenBank/DDBJ whole genome shotgun (WGS) entry which is preliminary data.</text>
</comment>
<sequence>MKELLTIYNENLEEIGIETREEVHKKGLRHKVVHCWIIERLKEELLIYFQQRSYRKSDFAGLYDISCAGHIDAGEEVENSMIRELEEELGLHVNKNDLKYIGRKFETYEMKNFSDDEICEMYILEVDESTIFNLGEEVENMVKLPFSQYEKWVNGELKILEATSIKDNKKVKIYDENICPHIKEHNRQLFEECKII</sequence>
<dbReference type="AlphaFoldDB" id="A0A1S8MP58"/>
<organism evidence="2 3">
    <name type="scientific">Clostridium saccharobutylicum</name>
    <dbReference type="NCBI Taxonomy" id="169679"/>
    <lineage>
        <taxon>Bacteria</taxon>
        <taxon>Bacillati</taxon>
        <taxon>Bacillota</taxon>
        <taxon>Clostridia</taxon>
        <taxon>Eubacteriales</taxon>
        <taxon>Clostridiaceae</taxon>
        <taxon>Clostridium</taxon>
    </lineage>
</organism>